<reference evidence="2 3" key="1">
    <citation type="submission" date="2018-11" db="EMBL/GenBank/DDBJ databases">
        <title>Genome assembly of Steccherinum ochraceum LE-BIN_3174, the white-rot fungus of the Steccherinaceae family (The Residual Polyporoid clade, Polyporales, Basidiomycota).</title>
        <authorList>
            <person name="Fedorova T.V."/>
            <person name="Glazunova O.A."/>
            <person name="Landesman E.O."/>
            <person name="Moiseenko K.V."/>
            <person name="Psurtseva N.V."/>
            <person name="Savinova O.S."/>
            <person name="Shakhova N.V."/>
            <person name="Tyazhelova T.V."/>
            <person name="Vasina D.V."/>
        </authorList>
    </citation>
    <scope>NUCLEOTIDE SEQUENCE [LARGE SCALE GENOMIC DNA]</scope>
    <source>
        <strain evidence="2 3">LE-BIN_3174</strain>
    </source>
</reference>
<feature type="compositionally biased region" description="Pro residues" evidence="1">
    <location>
        <begin position="248"/>
        <end position="258"/>
    </location>
</feature>
<comment type="caution">
    <text evidence="2">The sequence shown here is derived from an EMBL/GenBank/DDBJ whole genome shotgun (WGS) entry which is preliminary data.</text>
</comment>
<evidence type="ECO:0000313" key="2">
    <source>
        <dbReference type="EMBL" id="TCD70964.1"/>
    </source>
</evidence>
<sequence>MSDRVDHVDFAKCAVFIQDRRVFAQRTQREQKIEITGIAATEECIRLAWPAQYPDSPAKYQVEVFDNHGAKITGHAPSKNTREEVVTARPTITANAREGYAAMSVSLALDAHVEKNTRIFFCTEIGVAVRRSDSLANHIKSSRSSSSTHASEGKMHMVPVLSSLNGSVPSSNSAPPYGRLNIKHPRNKENLPPARQLYMPDSSLVSTGPSSPHHLDPPVGPRSAQAGPSTLRVDPSTTRGARQYRPYSRPPLPSPPYRPTDINSPTSPNSTPPMTPPNYPDIYPAPVSSHSIASSSSTWTPPTINRLAVTPPPTSIDERIPYTFPLTAQESEFLKEFARDFAGDQLCKCITKHAQDKLRGGIAVIDEDPFTGFMKDVEDFSLNLFLLGSQGR</sequence>
<protein>
    <submittedName>
        <fullName evidence="2">Uncharacterized protein</fullName>
    </submittedName>
</protein>
<keyword evidence="3" id="KW-1185">Reference proteome</keyword>
<feature type="compositionally biased region" description="Low complexity" evidence="1">
    <location>
        <begin position="280"/>
        <end position="297"/>
    </location>
</feature>
<dbReference type="EMBL" id="RWJN01000012">
    <property type="protein sequence ID" value="TCD70964.1"/>
    <property type="molecule type" value="Genomic_DNA"/>
</dbReference>
<dbReference type="Proteomes" id="UP000292702">
    <property type="component" value="Unassembled WGS sequence"/>
</dbReference>
<feature type="region of interest" description="Disordered" evidence="1">
    <location>
        <begin position="162"/>
        <end position="312"/>
    </location>
</feature>
<organism evidence="2 3">
    <name type="scientific">Steccherinum ochraceum</name>
    <dbReference type="NCBI Taxonomy" id="92696"/>
    <lineage>
        <taxon>Eukaryota</taxon>
        <taxon>Fungi</taxon>
        <taxon>Dikarya</taxon>
        <taxon>Basidiomycota</taxon>
        <taxon>Agaricomycotina</taxon>
        <taxon>Agaricomycetes</taxon>
        <taxon>Polyporales</taxon>
        <taxon>Steccherinaceae</taxon>
        <taxon>Steccherinum</taxon>
    </lineage>
</organism>
<proteinExistence type="predicted"/>
<feature type="compositionally biased region" description="Low complexity" evidence="1">
    <location>
        <begin position="259"/>
        <end position="269"/>
    </location>
</feature>
<name>A0A4R0S320_9APHY</name>
<accession>A0A4R0S320</accession>
<feature type="compositionally biased region" description="Pro residues" evidence="1">
    <location>
        <begin position="270"/>
        <end position="279"/>
    </location>
</feature>
<evidence type="ECO:0000256" key="1">
    <source>
        <dbReference type="SAM" id="MobiDB-lite"/>
    </source>
</evidence>
<dbReference type="AlphaFoldDB" id="A0A4R0S320"/>
<gene>
    <name evidence="2" type="ORF">EIP91_000871</name>
</gene>
<feature type="compositionally biased region" description="Low complexity" evidence="1">
    <location>
        <begin position="162"/>
        <end position="173"/>
    </location>
</feature>
<evidence type="ECO:0000313" key="3">
    <source>
        <dbReference type="Proteomes" id="UP000292702"/>
    </source>
</evidence>